<dbReference type="GO" id="GO:0043248">
    <property type="term" value="P:proteasome assembly"/>
    <property type="evidence" value="ECO:0007669"/>
    <property type="project" value="TreeGrafter"/>
</dbReference>
<dbReference type="EMBL" id="BNJQ01000010">
    <property type="protein sequence ID" value="GHP05543.1"/>
    <property type="molecule type" value="Genomic_DNA"/>
</dbReference>
<evidence type="ECO:0000256" key="2">
    <source>
        <dbReference type="ARBA" id="ARBA00023186"/>
    </source>
</evidence>
<evidence type="ECO:0000313" key="5">
    <source>
        <dbReference type="Proteomes" id="UP000660262"/>
    </source>
</evidence>
<proteinExistence type="inferred from homology"/>
<organism evidence="4 5">
    <name type="scientific">Pycnococcus provasolii</name>
    <dbReference type="NCBI Taxonomy" id="41880"/>
    <lineage>
        <taxon>Eukaryota</taxon>
        <taxon>Viridiplantae</taxon>
        <taxon>Chlorophyta</taxon>
        <taxon>Pseudoscourfieldiophyceae</taxon>
        <taxon>Pseudoscourfieldiales</taxon>
        <taxon>Pycnococcaceae</taxon>
        <taxon>Pycnococcus</taxon>
    </lineage>
</organism>
<protein>
    <recommendedName>
        <fullName evidence="1">Proteasome assembly chaperone 2</fullName>
    </recommendedName>
</protein>
<dbReference type="OrthoDB" id="10260712at2759"/>
<dbReference type="PANTHER" id="PTHR12970:SF1">
    <property type="entry name" value="PROTEASOME ASSEMBLY CHAPERONE 2"/>
    <property type="match status" value="1"/>
</dbReference>
<dbReference type="Pfam" id="PF09754">
    <property type="entry name" value="PAC2"/>
    <property type="match status" value="1"/>
</dbReference>
<evidence type="ECO:0000313" key="4">
    <source>
        <dbReference type="EMBL" id="GHP05543.1"/>
    </source>
</evidence>
<comment type="similarity">
    <text evidence="3">Belongs to the PSMG2 family.</text>
</comment>
<keyword evidence="4" id="KW-0647">Proteasome</keyword>
<dbReference type="Proteomes" id="UP000660262">
    <property type="component" value="Unassembled WGS sequence"/>
</dbReference>
<comment type="caution">
    <text evidence="4">The sequence shown here is derived from an EMBL/GenBank/DDBJ whole genome shotgun (WGS) entry which is preliminary data.</text>
</comment>
<evidence type="ECO:0000256" key="3">
    <source>
        <dbReference type="ARBA" id="ARBA00025745"/>
    </source>
</evidence>
<sequence length="278" mass="28697">MAPPQVVVNVMVDPVPSSLFYFRDETEAASSSSDVDAGSLSLVLGGSASSSASSSGLVPTLILPAVGAGDGIPQLAVDLIIHAHAMKRIGYLHDADVPAVVGRAPYGRNEEKCSTSMEVYAAGHVAVIQQRAPADAGKALAAARRVAAWAAMVGFKRAVCLGDVDAGAAMRGAAAGPPLRRWPPEVRVDDRVAAVAPIADAELFGPLPPEERHLGPWPLVRELEDSGVSAFAIAAVNQRGDDPARAATALADVAVDAVGLPKPESWRAPPSWAHVLFS</sequence>
<name>A0A830HGA0_9CHLO</name>
<dbReference type="AlphaFoldDB" id="A0A830HGA0"/>
<dbReference type="GO" id="GO:0005829">
    <property type="term" value="C:cytosol"/>
    <property type="evidence" value="ECO:0007669"/>
    <property type="project" value="TreeGrafter"/>
</dbReference>
<reference evidence="4" key="1">
    <citation type="submission" date="2020-10" db="EMBL/GenBank/DDBJ databases">
        <title>Unveiling of a novel bifunctional photoreceptor, Dualchrome1, isolated from a cosmopolitan green alga.</title>
        <authorList>
            <person name="Suzuki S."/>
            <person name="Kawachi M."/>
        </authorList>
    </citation>
    <scope>NUCLEOTIDE SEQUENCE</scope>
    <source>
        <strain evidence="4">NIES 2893</strain>
    </source>
</reference>
<dbReference type="InterPro" id="IPR019151">
    <property type="entry name" value="Proteasome_assmbl_chaperone_2"/>
</dbReference>
<dbReference type="GO" id="GO:0005634">
    <property type="term" value="C:nucleus"/>
    <property type="evidence" value="ECO:0007669"/>
    <property type="project" value="TreeGrafter"/>
</dbReference>
<dbReference type="InterPro" id="IPR016562">
    <property type="entry name" value="Proteasome_assmbl_chp_2_euk"/>
</dbReference>
<dbReference type="Gene3D" id="3.40.50.10900">
    <property type="entry name" value="PAC-like subunit"/>
    <property type="match status" value="1"/>
</dbReference>
<gene>
    <name evidence="4" type="ORF">PPROV_000429300</name>
</gene>
<dbReference type="InterPro" id="IPR038389">
    <property type="entry name" value="PSMG2_sf"/>
</dbReference>
<accession>A0A830HGA0</accession>
<keyword evidence="5" id="KW-1185">Reference proteome</keyword>
<dbReference type="PANTHER" id="PTHR12970">
    <property type="entry name" value="PROTEASOME ASSEMBLY CHAPERONE 2"/>
    <property type="match status" value="1"/>
</dbReference>
<keyword evidence="2" id="KW-0143">Chaperone</keyword>
<dbReference type="GO" id="GO:0000502">
    <property type="term" value="C:proteasome complex"/>
    <property type="evidence" value="ECO:0007669"/>
    <property type="project" value="UniProtKB-KW"/>
</dbReference>
<evidence type="ECO:0000256" key="1">
    <source>
        <dbReference type="ARBA" id="ARBA00019186"/>
    </source>
</evidence>